<keyword evidence="2" id="KW-0560">Oxidoreductase</keyword>
<dbReference type="GO" id="GO:0016491">
    <property type="term" value="F:oxidoreductase activity"/>
    <property type="evidence" value="ECO:0007669"/>
    <property type="project" value="UniProtKB-KW"/>
</dbReference>
<dbReference type="NCBIfam" id="NF005559">
    <property type="entry name" value="PRK07231.1"/>
    <property type="match status" value="1"/>
</dbReference>
<sequence>MENNQNLNQRVAMITGAASGIGKAVACIMADQPYRLCLIDFNEQELHTLQAQLQDKTEIIAMCGDVTDASFIHTAINEIEKKFGRLDYVLNNAGMTSAAKSIVDLEFEEWHRVMNVNVHSIYYCLHYQIPLMLKTGGGSIVNTSSMLGLIGTKKRAAYVASKHAVTGLTKAAALDYAAENIRVNSVHPGYIETPLIAHIDSEMLAAKHPVGRLGTAEEVAALVKFLWSDEAKFITGSQYVIDGGYSIQ</sequence>
<dbReference type="PRINTS" id="PR00080">
    <property type="entry name" value="SDRFAMILY"/>
</dbReference>
<dbReference type="CDD" id="cd05233">
    <property type="entry name" value="SDR_c"/>
    <property type="match status" value="1"/>
</dbReference>
<dbReference type="RefSeq" id="WP_308956403.1">
    <property type="nucleotide sequence ID" value="NZ_JAVICY010000015.1"/>
</dbReference>
<dbReference type="Gene3D" id="3.40.50.720">
    <property type="entry name" value="NAD(P)-binding Rossmann-like Domain"/>
    <property type="match status" value="1"/>
</dbReference>
<dbReference type="PROSITE" id="PS00061">
    <property type="entry name" value="ADH_SHORT"/>
    <property type="match status" value="1"/>
</dbReference>
<dbReference type="EMBL" id="JAVIDA010000012">
    <property type="protein sequence ID" value="MDQ9071900.1"/>
    <property type="molecule type" value="Genomic_DNA"/>
</dbReference>
<evidence type="ECO:0000313" key="3">
    <source>
        <dbReference type="EMBL" id="MDQ9071900.1"/>
    </source>
</evidence>
<dbReference type="FunFam" id="3.40.50.720:FF:000084">
    <property type="entry name" value="Short-chain dehydrogenase reductase"/>
    <property type="match status" value="1"/>
</dbReference>
<comment type="similarity">
    <text evidence="1">Belongs to the short-chain dehydrogenases/reductases (SDR) family.</text>
</comment>
<dbReference type="InterPro" id="IPR020904">
    <property type="entry name" value="Sc_DH/Rdtase_CS"/>
</dbReference>
<dbReference type="Proteomes" id="UP001243195">
    <property type="component" value="Unassembled WGS sequence"/>
</dbReference>
<proteinExistence type="inferred from homology"/>
<reference evidence="3" key="1">
    <citation type="submission" date="2023-08" db="EMBL/GenBank/DDBJ databases">
        <title>Emergence of clinically-relevant ST2 carbapenem-resistant Acinetobacter baumannii strains in hospital sewages in Zhejiang, East of China.</title>
        <authorList>
            <person name="Kaichao C."/>
            <person name="Zhang R."/>
        </authorList>
    </citation>
    <scope>NUCLEOTIDE SEQUENCE</scope>
    <source>
        <strain evidence="3">M-SY-60</strain>
    </source>
</reference>
<evidence type="ECO:0000256" key="1">
    <source>
        <dbReference type="ARBA" id="ARBA00006484"/>
    </source>
</evidence>
<accession>A0AAW8JL20</accession>
<evidence type="ECO:0000256" key="2">
    <source>
        <dbReference type="ARBA" id="ARBA00023002"/>
    </source>
</evidence>
<dbReference type="InterPro" id="IPR036291">
    <property type="entry name" value="NAD(P)-bd_dom_sf"/>
</dbReference>
<comment type="caution">
    <text evidence="3">The sequence shown here is derived from an EMBL/GenBank/DDBJ whole genome shotgun (WGS) entry which is preliminary data.</text>
</comment>
<dbReference type="PANTHER" id="PTHR24321">
    <property type="entry name" value="DEHYDROGENASES, SHORT CHAIN"/>
    <property type="match status" value="1"/>
</dbReference>
<dbReference type="Pfam" id="PF13561">
    <property type="entry name" value="adh_short_C2"/>
    <property type="match status" value="1"/>
</dbReference>
<protein>
    <submittedName>
        <fullName evidence="3">SDR family oxidoreductase</fullName>
    </submittedName>
</protein>
<dbReference type="AlphaFoldDB" id="A0AAW8JL20"/>
<evidence type="ECO:0000313" key="4">
    <source>
        <dbReference type="Proteomes" id="UP001243195"/>
    </source>
</evidence>
<dbReference type="SUPFAM" id="SSF51735">
    <property type="entry name" value="NAD(P)-binding Rossmann-fold domains"/>
    <property type="match status" value="1"/>
</dbReference>
<dbReference type="PRINTS" id="PR00081">
    <property type="entry name" value="GDHRDH"/>
</dbReference>
<gene>
    <name evidence="3" type="ORF">RFH51_10560</name>
</gene>
<dbReference type="PANTHER" id="PTHR24321:SF8">
    <property type="entry name" value="ESTRADIOL 17-BETA-DEHYDROGENASE 8-RELATED"/>
    <property type="match status" value="1"/>
</dbReference>
<dbReference type="InterPro" id="IPR002347">
    <property type="entry name" value="SDR_fam"/>
</dbReference>
<organism evidence="3 4">
    <name type="scientific">Acinetobacter gerneri</name>
    <dbReference type="NCBI Taxonomy" id="202952"/>
    <lineage>
        <taxon>Bacteria</taxon>
        <taxon>Pseudomonadati</taxon>
        <taxon>Pseudomonadota</taxon>
        <taxon>Gammaproteobacteria</taxon>
        <taxon>Moraxellales</taxon>
        <taxon>Moraxellaceae</taxon>
        <taxon>Acinetobacter</taxon>
    </lineage>
</organism>
<name>A0AAW8JL20_9GAMM</name>